<dbReference type="EMBL" id="BARW01031188">
    <property type="protein sequence ID" value="GAJ13969.1"/>
    <property type="molecule type" value="Genomic_DNA"/>
</dbReference>
<gene>
    <name evidence="2" type="ORF">S12H4_49673</name>
</gene>
<keyword evidence="1" id="KW-0812">Transmembrane</keyword>
<sequence length="35" mass="3881">ARNGLSYFITAQVIAKLFALLSLTLHNSYRAAQDN</sequence>
<feature type="non-terminal residue" evidence="2">
    <location>
        <position position="1"/>
    </location>
</feature>
<keyword evidence="1" id="KW-1133">Transmembrane helix</keyword>
<dbReference type="AlphaFoldDB" id="X1U937"/>
<comment type="caution">
    <text evidence="2">The sequence shown here is derived from an EMBL/GenBank/DDBJ whole genome shotgun (WGS) entry which is preliminary data.</text>
</comment>
<reference evidence="2" key="1">
    <citation type="journal article" date="2014" name="Front. Microbiol.">
        <title>High frequency of phylogenetically diverse reductive dehalogenase-homologous genes in deep subseafloor sedimentary metagenomes.</title>
        <authorList>
            <person name="Kawai M."/>
            <person name="Futagami T."/>
            <person name="Toyoda A."/>
            <person name="Takaki Y."/>
            <person name="Nishi S."/>
            <person name="Hori S."/>
            <person name="Arai W."/>
            <person name="Tsubouchi T."/>
            <person name="Morono Y."/>
            <person name="Uchiyama I."/>
            <person name="Ito T."/>
            <person name="Fujiyama A."/>
            <person name="Inagaki F."/>
            <person name="Takami H."/>
        </authorList>
    </citation>
    <scope>NUCLEOTIDE SEQUENCE</scope>
    <source>
        <strain evidence="2">Expedition CK06-06</strain>
    </source>
</reference>
<proteinExistence type="predicted"/>
<accession>X1U937</accession>
<organism evidence="2">
    <name type="scientific">marine sediment metagenome</name>
    <dbReference type="NCBI Taxonomy" id="412755"/>
    <lineage>
        <taxon>unclassified sequences</taxon>
        <taxon>metagenomes</taxon>
        <taxon>ecological metagenomes</taxon>
    </lineage>
</organism>
<protein>
    <submittedName>
        <fullName evidence="2">Uncharacterized protein</fullName>
    </submittedName>
</protein>
<name>X1U937_9ZZZZ</name>
<feature type="transmembrane region" description="Helical" evidence="1">
    <location>
        <begin position="6"/>
        <end position="25"/>
    </location>
</feature>
<keyword evidence="1" id="KW-0472">Membrane</keyword>
<evidence type="ECO:0000313" key="2">
    <source>
        <dbReference type="EMBL" id="GAJ13969.1"/>
    </source>
</evidence>
<evidence type="ECO:0000256" key="1">
    <source>
        <dbReference type="SAM" id="Phobius"/>
    </source>
</evidence>